<dbReference type="AlphaFoldDB" id="A0A0E9TZG0"/>
<dbReference type="EMBL" id="GBXM01049656">
    <property type="protein sequence ID" value="JAH58921.1"/>
    <property type="molecule type" value="Transcribed_RNA"/>
</dbReference>
<evidence type="ECO:0000313" key="1">
    <source>
        <dbReference type="EMBL" id="JAH58921.1"/>
    </source>
</evidence>
<reference evidence="1" key="1">
    <citation type="submission" date="2014-11" db="EMBL/GenBank/DDBJ databases">
        <authorList>
            <person name="Amaro Gonzalez C."/>
        </authorList>
    </citation>
    <scope>NUCLEOTIDE SEQUENCE</scope>
</reference>
<name>A0A0E9TZG0_ANGAN</name>
<reference evidence="1" key="2">
    <citation type="journal article" date="2015" name="Fish Shellfish Immunol.">
        <title>Early steps in the European eel (Anguilla anguilla)-Vibrio vulnificus interaction in the gills: Role of the RtxA13 toxin.</title>
        <authorList>
            <person name="Callol A."/>
            <person name="Pajuelo D."/>
            <person name="Ebbesson L."/>
            <person name="Teles M."/>
            <person name="MacKenzie S."/>
            <person name="Amaro C."/>
        </authorList>
    </citation>
    <scope>NUCLEOTIDE SEQUENCE</scope>
</reference>
<organism evidence="1">
    <name type="scientific">Anguilla anguilla</name>
    <name type="common">European freshwater eel</name>
    <name type="synonym">Muraena anguilla</name>
    <dbReference type="NCBI Taxonomy" id="7936"/>
    <lineage>
        <taxon>Eukaryota</taxon>
        <taxon>Metazoa</taxon>
        <taxon>Chordata</taxon>
        <taxon>Craniata</taxon>
        <taxon>Vertebrata</taxon>
        <taxon>Euteleostomi</taxon>
        <taxon>Actinopterygii</taxon>
        <taxon>Neopterygii</taxon>
        <taxon>Teleostei</taxon>
        <taxon>Anguilliformes</taxon>
        <taxon>Anguillidae</taxon>
        <taxon>Anguilla</taxon>
    </lineage>
</organism>
<proteinExistence type="predicted"/>
<accession>A0A0E9TZG0</accession>
<sequence>MTTPEIIHTDNVLIFQHIGLTLKCNGA</sequence>
<protein>
    <submittedName>
        <fullName evidence="1">Uncharacterized protein</fullName>
    </submittedName>
</protein>